<dbReference type="PANTHER" id="PTHR43434:SF3">
    <property type="entry name" value="GMP_IMP NUCLEOTIDASE YRFG"/>
    <property type="match status" value="1"/>
</dbReference>
<dbReference type="PANTHER" id="PTHR43434">
    <property type="entry name" value="PHOSPHOGLYCOLATE PHOSPHATASE"/>
    <property type="match status" value="1"/>
</dbReference>
<dbReference type="Pfam" id="PF00702">
    <property type="entry name" value="Hydrolase"/>
    <property type="match status" value="1"/>
</dbReference>
<protein>
    <submittedName>
        <fullName evidence="1">GMP/IMP nucleotidase</fullName>
    </submittedName>
</protein>
<keyword evidence="2" id="KW-1185">Reference proteome</keyword>
<dbReference type="EMBL" id="QFXE01000008">
    <property type="protein sequence ID" value="RDH86659.1"/>
    <property type="molecule type" value="Genomic_DNA"/>
</dbReference>
<dbReference type="InterPro" id="IPR036412">
    <property type="entry name" value="HAD-like_sf"/>
</dbReference>
<dbReference type="Gene3D" id="3.40.50.1000">
    <property type="entry name" value="HAD superfamily/HAD-like"/>
    <property type="match status" value="1"/>
</dbReference>
<name>A0A370DQJ9_9GAMM</name>
<gene>
    <name evidence="1" type="ORF">DIZ78_07080</name>
</gene>
<dbReference type="AlphaFoldDB" id="A0A370DQJ9"/>
<sequence length="221" mass="25328">MIDWNQIDTVLLDMDGTLLDLHFDNHFWLEYVPQRYAEARGLSLDESKAELLGRYKDMEGTLEWYCVDHWSRELGLDIALLKAEVDHLIAVHPHVIDFLDQLMCAGKRRVLVTNAHQKSLALKMDRTHLAGFFDRTICAHDLGLPKEDPAFWGKLQKVEPFQRERTLFVDDSFSVLQSAENYGIKWLLAVVAADSKGPLREAGHFSAIHDFSEVIQGLYCS</sequence>
<dbReference type="NCBIfam" id="TIGR01509">
    <property type="entry name" value="HAD-SF-IA-v3"/>
    <property type="match status" value="1"/>
</dbReference>
<dbReference type="InterPro" id="IPR050155">
    <property type="entry name" value="HAD-like_hydrolase_sf"/>
</dbReference>
<proteinExistence type="predicted"/>
<organism evidence="1 2">
    <name type="scientific">endosymbiont of Escarpia spicata</name>
    <dbReference type="NCBI Taxonomy" id="2200908"/>
    <lineage>
        <taxon>Bacteria</taxon>
        <taxon>Pseudomonadati</taxon>
        <taxon>Pseudomonadota</taxon>
        <taxon>Gammaproteobacteria</taxon>
        <taxon>sulfur-oxidizing symbionts</taxon>
    </lineage>
</organism>
<dbReference type="SUPFAM" id="SSF56784">
    <property type="entry name" value="HAD-like"/>
    <property type="match status" value="1"/>
</dbReference>
<dbReference type="GO" id="GO:0005829">
    <property type="term" value="C:cytosol"/>
    <property type="evidence" value="ECO:0007669"/>
    <property type="project" value="TreeGrafter"/>
</dbReference>
<dbReference type="GO" id="GO:0008967">
    <property type="term" value="F:phosphoglycolate phosphatase activity"/>
    <property type="evidence" value="ECO:0007669"/>
    <property type="project" value="TreeGrafter"/>
</dbReference>
<dbReference type="SFLD" id="SFLDG01129">
    <property type="entry name" value="C1.5:_HAD__Beta-PGM__Phosphata"/>
    <property type="match status" value="1"/>
</dbReference>
<dbReference type="GO" id="GO:0006281">
    <property type="term" value="P:DNA repair"/>
    <property type="evidence" value="ECO:0007669"/>
    <property type="project" value="TreeGrafter"/>
</dbReference>
<dbReference type="InterPro" id="IPR006439">
    <property type="entry name" value="HAD-SF_hydro_IA"/>
</dbReference>
<dbReference type="NCBIfam" id="NF011564">
    <property type="entry name" value="PRK14988.1"/>
    <property type="match status" value="1"/>
</dbReference>
<accession>A0A370DQJ9</accession>
<comment type="caution">
    <text evidence="1">The sequence shown here is derived from an EMBL/GenBank/DDBJ whole genome shotgun (WGS) entry which is preliminary data.</text>
</comment>
<dbReference type="CDD" id="cd07505">
    <property type="entry name" value="HAD_BPGM-like"/>
    <property type="match status" value="1"/>
</dbReference>
<reference evidence="1 2" key="1">
    <citation type="journal article" date="2018" name="ISME J.">
        <title>Endosymbiont genomes yield clues of tubeworm success.</title>
        <authorList>
            <person name="Li Y."/>
            <person name="Liles M.R."/>
            <person name="Halanych K.M."/>
        </authorList>
    </citation>
    <scope>NUCLEOTIDE SEQUENCE [LARGE SCALE GENOMIC DNA]</scope>
    <source>
        <strain evidence="1">A1462</strain>
    </source>
</reference>
<evidence type="ECO:0000313" key="2">
    <source>
        <dbReference type="Proteomes" id="UP000254771"/>
    </source>
</evidence>
<dbReference type="SFLD" id="SFLDS00003">
    <property type="entry name" value="Haloacid_Dehalogenase"/>
    <property type="match status" value="1"/>
</dbReference>
<dbReference type="InterPro" id="IPR023214">
    <property type="entry name" value="HAD_sf"/>
</dbReference>
<evidence type="ECO:0000313" key="1">
    <source>
        <dbReference type="EMBL" id="RDH86659.1"/>
    </source>
</evidence>
<dbReference type="Proteomes" id="UP000254771">
    <property type="component" value="Unassembled WGS sequence"/>
</dbReference>